<organism evidence="2 3">
    <name type="scientific">Treponema succinifaciens (strain ATCC 33096 / DSM 2489 / 6091)</name>
    <dbReference type="NCBI Taxonomy" id="869209"/>
    <lineage>
        <taxon>Bacteria</taxon>
        <taxon>Pseudomonadati</taxon>
        <taxon>Spirochaetota</taxon>
        <taxon>Spirochaetia</taxon>
        <taxon>Spirochaetales</taxon>
        <taxon>Treponemataceae</taxon>
        <taxon>Treponema</taxon>
    </lineage>
</organism>
<dbReference type="NCBIfam" id="TIGR00305">
    <property type="entry name" value="putative toxin-antitoxin system toxin component, PIN family"/>
    <property type="match status" value="1"/>
</dbReference>
<proteinExistence type="predicted"/>
<dbReference type="OrthoDB" id="335825at2"/>
<reference evidence="3" key="2">
    <citation type="submission" date="2011-04" db="EMBL/GenBank/DDBJ databases">
        <title>The complete genome of chromosome of Treponema succinifaciens DSM 2489.</title>
        <authorList>
            <person name="Lucas S."/>
            <person name="Copeland A."/>
            <person name="Lapidus A."/>
            <person name="Bruce D."/>
            <person name="Goodwin L."/>
            <person name="Pitluck S."/>
            <person name="Peters L."/>
            <person name="Kyrpides N."/>
            <person name="Mavromatis K."/>
            <person name="Ivanova N."/>
            <person name="Ovchinnikova G."/>
            <person name="Teshima H."/>
            <person name="Detter J.C."/>
            <person name="Tapia R."/>
            <person name="Han C."/>
            <person name="Land M."/>
            <person name="Hauser L."/>
            <person name="Markowitz V."/>
            <person name="Cheng J.-F."/>
            <person name="Hugenholtz P."/>
            <person name="Woyke T."/>
            <person name="Wu D."/>
            <person name="Gronow S."/>
            <person name="Wellnitz S."/>
            <person name="Brambilla E."/>
            <person name="Klenk H.-P."/>
            <person name="Eisen J.A."/>
        </authorList>
    </citation>
    <scope>NUCLEOTIDE SEQUENCE [LARGE SCALE GENOMIC DNA]</scope>
    <source>
        <strain evidence="3">ATCC 33096 / DSM 2489 / 6091</strain>
    </source>
</reference>
<dbReference type="GeneID" id="302997912"/>
<dbReference type="InterPro" id="IPR029060">
    <property type="entry name" value="PIN-like_dom_sf"/>
</dbReference>
<accession>F2NVF0</accession>
<dbReference type="InterPro" id="IPR002850">
    <property type="entry name" value="PIN_toxin-like"/>
</dbReference>
<dbReference type="PANTHER" id="PTHR34610:SF3">
    <property type="entry name" value="SSL7007 PROTEIN"/>
    <property type="match status" value="1"/>
</dbReference>
<evidence type="ECO:0000259" key="1">
    <source>
        <dbReference type="SMART" id="SM00670"/>
    </source>
</evidence>
<dbReference type="Proteomes" id="UP000006852">
    <property type="component" value="Chromosome"/>
</dbReference>
<dbReference type="KEGG" id="tsu:Tresu_0723"/>
<dbReference type="AlphaFoldDB" id="F2NVF0"/>
<dbReference type="Pfam" id="PF13470">
    <property type="entry name" value="PIN_3"/>
    <property type="match status" value="1"/>
</dbReference>
<evidence type="ECO:0000313" key="3">
    <source>
        <dbReference type="Proteomes" id="UP000006852"/>
    </source>
</evidence>
<feature type="domain" description="PIN" evidence="1">
    <location>
        <begin position="1"/>
        <end position="114"/>
    </location>
</feature>
<gene>
    <name evidence="2" type="ordered locus">Tresu_0723</name>
</gene>
<name>F2NVF0_TRES6</name>
<sequence length="136" mass="15811">MRVFVDTNIVISSMLFPNGKVAKVFSHLLEKHTVIISSYTKNECKEVFEKKFPSKMEQLEIFFDGINFEEFKSPDKIDEKRYPKIRDIKDLPVLVSAILSDSDILLTGDKDFEDIKIDKPLIFTPAKYYELIENKA</sequence>
<dbReference type="CDD" id="cd09854">
    <property type="entry name" value="PIN_VapC-like"/>
    <property type="match status" value="1"/>
</dbReference>
<protein>
    <recommendedName>
        <fullName evidence="1">PIN domain-containing protein</fullName>
    </recommendedName>
</protein>
<dbReference type="eggNOG" id="COG1569">
    <property type="taxonomic scope" value="Bacteria"/>
</dbReference>
<dbReference type="STRING" id="869209.Tresu_0723"/>
<keyword evidence="3" id="KW-1185">Reference proteome</keyword>
<dbReference type="PANTHER" id="PTHR34610">
    <property type="entry name" value="SSL7007 PROTEIN"/>
    <property type="match status" value="1"/>
</dbReference>
<dbReference type="SUPFAM" id="SSF88723">
    <property type="entry name" value="PIN domain-like"/>
    <property type="match status" value="1"/>
</dbReference>
<dbReference type="HOGENOM" id="CLU_116617_4_0_12"/>
<dbReference type="InterPro" id="IPR002716">
    <property type="entry name" value="PIN_dom"/>
</dbReference>
<dbReference type="RefSeq" id="WP_013700959.1">
    <property type="nucleotide sequence ID" value="NC_015385.1"/>
</dbReference>
<evidence type="ECO:0000313" key="2">
    <source>
        <dbReference type="EMBL" id="AEB13660.1"/>
    </source>
</evidence>
<dbReference type="EMBL" id="CP002631">
    <property type="protein sequence ID" value="AEB13660.1"/>
    <property type="molecule type" value="Genomic_DNA"/>
</dbReference>
<dbReference type="SMART" id="SM00670">
    <property type="entry name" value="PINc"/>
    <property type="match status" value="1"/>
</dbReference>
<reference evidence="2 3" key="1">
    <citation type="journal article" date="2011" name="Stand. Genomic Sci.">
        <title>Complete genome sequence of Treponema succinifaciens type strain (6091).</title>
        <authorList>
            <person name="Han C."/>
            <person name="Gronow S."/>
            <person name="Teshima H."/>
            <person name="Lapidus A."/>
            <person name="Nolan M."/>
            <person name="Lucas S."/>
            <person name="Hammon N."/>
            <person name="Deshpande S."/>
            <person name="Cheng J.F."/>
            <person name="Zeytun A."/>
            <person name="Tapia R."/>
            <person name="Goodwin L."/>
            <person name="Pitluck S."/>
            <person name="Liolios K."/>
            <person name="Pagani I."/>
            <person name="Ivanova N."/>
            <person name="Mavromatis K."/>
            <person name="Mikhailova N."/>
            <person name="Huntemann M."/>
            <person name="Pati A."/>
            <person name="Chen A."/>
            <person name="Palaniappan K."/>
            <person name="Land M."/>
            <person name="Hauser L."/>
            <person name="Brambilla E.M."/>
            <person name="Rohde M."/>
            <person name="Goker M."/>
            <person name="Woyke T."/>
            <person name="Bristow J."/>
            <person name="Eisen J.A."/>
            <person name="Markowitz V."/>
            <person name="Hugenholtz P."/>
            <person name="Kyrpides N.C."/>
            <person name="Klenk H.P."/>
            <person name="Detter J.C."/>
        </authorList>
    </citation>
    <scope>NUCLEOTIDE SEQUENCE [LARGE SCALE GENOMIC DNA]</scope>
    <source>
        <strain evidence="3">ATCC 33096 / DSM 2489 / 6091</strain>
    </source>
</reference>